<dbReference type="RefSeq" id="YP_009052171.1">
    <property type="nucleotide sequence ID" value="NC_024697.1"/>
</dbReference>
<sequence length="309" mass="35373">MKGFFNRIKFKNLHCHLDKSNVINEQILIQSNVHMQEKWKLMKDIKKKYTEQNVFERMEKTVLNMKKQGVNHIRSFIDVDQTVGLMCWEQALKLRYKYNSNNFKLELGVQPLEGLSKDVNVALYESACKNADFIGCLPSIDTIYSDMHLDVAFNTAKKLNLPIEAHLDQLNSPNEEETTMFIDFVEMYEYQGKANAIHCVSVSKKPPIEIYDIADRLKDNDVGVIVCPSAAISMKQDRCNVGFISNSIAPVDIFYNKGVKIGLGSDNIHDIFMPLCDGSMDFELRLLAEACRIYDLNILKTIAENKNNI</sequence>
<dbReference type="PANTHER" id="PTHR32027:SF0">
    <property type="entry name" value="CYTOSINE DEAMINASE"/>
    <property type="match status" value="1"/>
</dbReference>
<dbReference type="InterPro" id="IPR052349">
    <property type="entry name" value="Metallo-hydrolase_Enzymes"/>
</dbReference>
<dbReference type="GeneID" id="20041550"/>
<dbReference type="KEGG" id="vg:20041550"/>
<dbReference type="Gene3D" id="3.20.20.140">
    <property type="entry name" value="Metal-dependent hydrolases"/>
    <property type="match status" value="1"/>
</dbReference>
<evidence type="ECO:0000313" key="2">
    <source>
        <dbReference type="Proteomes" id="UP000028667"/>
    </source>
</evidence>
<accession>A0A076FFX9</accession>
<dbReference type="EMBL" id="KJ645900">
    <property type="protein sequence ID" value="AII17184.1"/>
    <property type="molecule type" value="Genomic_DNA"/>
</dbReference>
<dbReference type="GO" id="GO:0016814">
    <property type="term" value="F:hydrolase activity, acting on carbon-nitrogen (but not peptide) bonds, in cyclic amidines"/>
    <property type="evidence" value="ECO:0007669"/>
    <property type="project" value="TreeGrafter"/>
</dbReference>
<dbReference type="PANTHER" id="PTHR32027">
    <property type="entry name" value="CYTOSINE DEAMINASE"/>
    <property type="match status" value="1"/>
</dbReference>
<protein>
    <submittedName>
        <fullName evidence="1">Putative cytosine deaminase</fullName>
    </submittedName>
</protein>
<dbReference type="SUPFAM" id="SSF51556">
    <property type="entry name" value="Metallo-dependent hydrolases"/>
    <property type="match status" value="1"/>
</dbReference>
<name>A0A076FFX9_9VIRU</name>
<dbReference type="InterPro" id="IPR032466">
    <property type="entry name" value="Metal_Hydrolase"/>
</dbReference>
<evidence type="ECO:0000313" key="1">
    <source>
        <dbReference type="EMBL" id="AII17184.1"/>
    </source>
</evidence>
<organism evidence="1 2">
    <name type="scientific">Aureococcus anophagefferens virus</name>
    <dbReference type="NCBI Taxonomy" id="1474867"/>
    <lineage>
        <taxon>Viruses</taxon>
        <taxon>Varidnaviria</taxon>
        <taxon>Bamfordvirae</taxon>
        <taxon>Nucleocytoviricota</taxon>
        <taxon>Megaviricetes</taxon>
        <taxon>Imitervirales</taxon>
        <taxon>Schizomimiviridae</taxon>
        <taxon>Kratosvirus</taxon>
        <taxon>Kratosvirus quantuckense</taxon>
    </lineage>
</organism>
<keyword evidence="2" id="KW-1185">Reference proteome</keyword>
<reference evidence="1 2" key="1">
    <citation type="journal article" date="2014" name="Virology">
        <title>Genome of brown tide virus (AaV), the little giant of the Megaviridae, elucidates NCLDV genome expansion and host-virus coevolution.</title>
        <authorList>
            <person name="Moniruzzaman M."/>
            <person name="LeCleir G.R."/>
            <person name="Brown C.M."/>
            <person name="Gobler C.J."/>
            <person name="Bidle K.D."/>
            <person name="Wilson W.H."/>
            <person name="Wilhelm S.W."/>
        </authorList>
    </citation>
    <scope>NUCLEOTIDE SEQUENCE [LARGE SCALE GENOMIC DNA]</scope>
    <source>
        <strain evidence="1">BtV-01</strain>
    </source>
</reference>
<proteinExistence type="predicted"/>
<dbReference type="Proteomes" id="UP000028667">
    <property type="component" value="Segment"/>
</dbReference>
<gene>
    <name evidence="1" type="ORF">AaV_093</name>
</gene>